<reference evidence="1" key="1">
    <citation type="submission" date="2023-05" db="EMBL/GenBank/DDBJ databases">
        <authorList>
            <person name="Stuckert A."/>
        </authorList>
    </citation>
    <scope>NUCLEOTIDE SEQUENCE</scope>
</reference>
<evidence type="ECO:0000313" key="2">
    <source>
        <dbReference type="Proteomes" id="UP001162483"/>
    </source>
</evidence>
<comment type="caution">
    <text evidence="1">The sequence shown here is derived from an EMBL/GenBank/DDBJ whole genome shotgun (WGS) entry which is preliminary data.</text>
</comment>
<sequence length="99" mass="11721">MEVTMNEAKQTLKTLEQSIKLLQQQQKTFINALERTRESAHDRIRPVMTLAQVRNYLDSHCNNRTDKRISLSFWMSVRIWPSSVSSWNLCRMTHQQRGS</sequence>
<evidence type="ECO:0000313" key="1">
    <source>
        <dbReference type="EMBL" id="CAI9534274.1"/>
    </source>
</evidence>
<dbReference type="Pfam" id="PF15120">
    <property type="entry name" value="SPACA9"/>
    <property type="match status" value="1"/>
</dbReference>
<name>A0ABN9AE45_9NEOB</name>
<dbReference type="EMBL" id="CATNWA010000188">
    <property type="protein sequence ID" value="CAI9534274.1"/>
    <property type="molecule type" value="Genomic_DNA"/>
</dbReference>
<dbReference type="Proteomes" id="UP001162483">
    <property type="component" value="Unassembled WGS sequence"/>
</dbReference>
<accession>A0ABN9AE45</accession>
<dbReference type="PANTHER" id="PTHR32455:SF1">
    <property type="entry name" value="SPERM ACROSOME-ASSOCIATED PROTEIN 9"/>
    <property type="match status" value="1"/>
</dbReference>
<keyword evidence="2" id="KW-1185">Reference proteome</keyword>
<protein>
    <submittedName>
        <fullName evidence="1">Uncharacterized protein</fullName>
    </submittedName>
</protein>
<dbReference type="InterPro" id="IPR027818">
    <property type="entry name" value="SPACA9"/>
</dbReference>
<dbReference type="PANTHER" id="PTHR32455">
    <property type="entry name" value="SPERM ACROSOME-ASSOCIATED PROTEIN 9"/>
    <property type="match status" value="1"/>
</dbReference>
<proteinExistence type="predicted"/>
<gene>
    <name evidence="1" type="ORF">SPARVUS_LOCUS614094</name>
</gene>
<organism evidence="1 2">
    <name type="scientific">Staurois parvus</name>
    <dbReference type="NCBI Taxonomy" id="386267"/>
    <lineage>
        <taxon>Eukaryota</taxon>
        <taxon>Metazoa</taxon>
        <taxon>Chordata</taxon>
        <taxon>Craniata</taxon>
        <taxon>Vertebrata</taxon>
        <taxon>Euteleostomi</taxon>
        <taxon>Amphibia</taxon>
        <taxon>Batrachia</taxon>
        <taxon>Anura</taxon>
        <taxon>Neobatrachia</taxon>
        <taxon>Ranoidea</taxon>
        <taxon>Ranidae</taxon>
        <taxon>Staurois</taxon>
    </lineage>
</organism>